<dbReference type="SUPFAM" id="SSF53383">
    <property type="entry name" value="PLP-dependent transferases"/>
    <property type="match status" value="1"/>
</dbReference>
<dbReference type="InterPro" id="IPR015424">
    <property type="entry name" value="PyrdxlP-dep_Trfase"/>
</dbReference>
<organism evidence="1 2">
    <name type="scientific">Paraburkholderia youngii</name>
    <dbReference type="NCBI Taxonomy" id="2782701"/>
    <lineage>
        <taxon>Bacteria</taxon>
        <taxon>Pseudomonadati</taxon>
        <taxon>Pseudomonadota</taxon>
        <taxon>Betaproteobacteria</taxon>
        <taxon>Burkholderiales</taxon>
        <taxon>Burkholderiaceae</taxon>
        <taxon>Paraburkholderia</taxon>
    </lineage>
</organism>
<gene>
    <name evidence="1" type="ORF">G5S42_41915</name>
</gene>
<dbReference type="Proteomes" id="UP000594380">
    <property type="component" value="Unassembled WGS sequence"/>
</dbReference>
<comment type="caution">
    <text evidence="1">The sequence shown here is derived from an EMBL/GenBank/DDBJ whole genome shotgun (WGS) entry which is preliminary data.</text>
</comment>
<name>A0A7Y6K8P3_9BURK</name>
<proteinExistence type="predicted"/>
<reference evidence="1 2" key="1">
    <citation type="submission" date="2020-02" db="EMBL/GenBank/DDBJ databases">
        <title>Paraburkholderia simonii sp. nov. and Paraburkholderia youngii sp. nov. Brazilian and Mexican Mimosa-associated rhizobia.</title>
        <authorList>
            <person name="Mavima L."/>
            <person name="Beukes C.W."/>
            <person name="Chan W.Y."/>
            <person name="Palmer M."/>
            <person name="De Meyer S.E."/>
            <person name="James E.K."/>
            <person name="Venter S.N."/>
            <person name="Steenkamp E.T."/>
        </authorList>
    </citation>
    <scope>NUCLEOTIDE SEQUENCE [LARGE SCALE GENOMIC DNA]</scope>
    <source>
        <strain evidence="1 2">JPY169</strain>
    </source>
</reference>
<accession>A0A7Y6K8P3</accession>
<evidence type="ECO:0000313" key="2">
    <source>
        <dbReference type="Proteomes" id="UP000594380"/>
    </source>
</evidence>
<protein>
    <submittedName>
        <fullName evidence="1">Uncharacterized protein</fullName>
    </submittedName>
</protein>
<evidence type="ECO:0000313" key="1">
    <source>
        <dbReference type="EMBL" id="NUY05939.1"/>
    </source>
</evidence>
<dbReference type="AlphaFoldDB" id="A0A7Y6K8P3"/>
<dbReference type="EMBL" id="JAALDK010000003">
    <property type="protein sequence ID" value="NUY05939.1"/>
    <property type="molecule type" value="Genomic_DNA"/>
</dbReference>
<sequence length="516" mass="56668">MTTRSHNLDSYLPSTFEALTQGGDPRIELDTAAMINKYGGRPIPDTGLLAFGSATASTISLSGHSAAQQLRSHLLSSLRERNPADVYLEEISRLRSEFIDLCGLGELSGLEAIVSASGTDAHMLIARLVAGTSSRTTLAIMVQPEETGSGVARALAGALYHRYPPAMNHENVGDFGDVNHVESIAIRSEDGSLRSIAEVDDELEATVLSAVKQYERILIVLTDVSKTGVLGPSPDRVLELKRRWPNIIETVIDASQFRLASSTLVSYLRADSIVIITGSKFFSGPPFSAMLLVPADAACRLMKRPVDPALRVNSARAEWPPHWNGIMSLHNASNFGLLLRWEAALAELRDFHSIPAEGIRKVVENFYNAITSWMSNSQQLSLLEQPALQRRPTENQSTWDQIPTIFPFILFEFNNRRRPLRAEETTKIFNRMKADLGGRARGVKRKILSARCELGQPVLCGEIDGVPVSALRMSLSARLIVEAVCEKDNSAEYLVERAISVLEKVSLLAKNRVLVS</sequence>